<evidence type="ECO:0000256" key="2">
    <source>
        <dbReference type="ARBA" id="ARBA00022692"/>
    </source>
</evidence>
<protein>
    <submittedName>
        <fullName evidence="6">Uncharacterized protein</fullName>
    </submittedName>
</protein>
<dbReference type="PANTHER" id="PTHR23507:SF1">
    <property type="entry name" value="FI18259P1-RELATED"/>
    <property type="match status" value="1"/>
</dbReference>
<feature type="transmembrane region" description="Helical" evidence="5">
    <location>
        <begin position="198"/>
        <end position="224"/>
    </location>
</feature>
<feature type="transmembrane region" description="Helical" evidence="5">
    <location>
        <begin position="236"/>
        <end position="260"/>
    </location>
</feature>
<feature type="transmembrane region" description="Helical" evidence="5">
    <location>
        <begin position="471"/>
        <end position="494"/>
    </location>
</feature>
<feature type="transmembrane region" description="Helical" evidence="5">
    <location>
        <begin position="170"/>
        <end position="192"/>
    </location>
</feature>
<keyword evidence="4 5" id="KW-0472">Membrane</keyword>
<dbReference type="InterPro" id="IPR036259">
    <property type="entry name" value="MFS_trans_sf"/>
</dbReference>
<dbReference type="AlphaFoldDB" id="A0A816PK01"/>
<evidence type="ECO:0000313" key="6">
    <source>
        <dbReference type="EMBL" id="CAF2049456.1"/>
    </source>
</evidence>
<feature type="transmembrane region" description="Helical" evidence="5">
    <location>
        <begin position="412"/>
        <end position="431"/>
    </location>
</feature>
<dbReference type="GO" id="GO:0016020">
    <property type="term" value="C:membrane"/>
    <property type="evidence" value="ECO:0007669"/>
    <property type="project" value="UniProtKB-SubCell"/>
</dbReference>
<evidence type="ECO:0000256" key="3">
    <source>
        <dbReference type="ARBA" id="ARBA00022989"/>
    </source>
</evidence>
<reference evidence="6" key="1">
    <citation type="submission" date="2021-02" db="EMBL/GenBank/DDBJ databases">
        <authorList>
            <person name="Nowell W R."/>
        </authorList>
    </citation>
    <scope>NUCLEOTIDE SEQUENCE</scope>
</reference>
<evidence type="ECO:0000313" key="7">
    <source>
        <dbReference type="Proteomes" id="UP000663887"/>
    </source>
</evidence>
<name>A0A816PK01_9BILA</name>
<feature type="transmembrane region" description="Helical" evidence="5">
    <location>
        <begin position="266"/>
        <end position="285"/>
    </location>
</feature>
<comment type="caution">
    <text evidence="6">The sequence shown here is derived from an EMBL/GenBank/DDBJ whole genome shotgun (WGS) entry which is preliminary data.</text>
</comment>
<evidence type="ECO:0000256" key="4">
    <source>
        <dbReference type="ARBA" id="ARBA00023136"/>
    </source>
</evidence>
<dbReference type="GO" id="GO:0022857">
    <property type="term" value="F:transmembrane transporter activity"/>
    <property type="evidence" value="ECO:0007669"/>
    <property type="project" value="TreeGrafter"/>
</dbReference>
<organism evidence="6 7">
    <name type="scientific">Rotaria magnacalcarata</name>
    <dbReference type="NCBI Taxonomy" id="392030"/>
    <lineage>
        <taxon>Eukaryota</taxon>
        <taxon>Metazoa</taxon>
        <taxon>Spiralia</taxon>
        <taxon>Gnathifera</taxon>
        <taxon>Rotifera</taxon>
        <taxon>Eurotatoria</taxon>
        <taxon>Bdelloidea</taxon>
        <taxon>Philodinida</taxon>
        <taxon>Philodinidae</taxon>
        <taxon>Rotaria</taxon>
    </lineage>
</organism>
<evidence type="ECO:0000256" key="5">
    <source>
        <dbReference type="SAM" id="Phobius"/>
    </source>
</evidence>
<accession>A0A816PK01</accession>
<comment type="subcellular location">
    <subcellularLocation>
        <location evidence="1">Membrane</location>
        <topology evidence="1">Multi-pass membrane protein</topology>
    </subcellularLocation>
</comment>
<feature type="transmembrane region" description="Helical" evidence="5">
    <location>
        <begin position="382"/>
        <end position="400"/>
    </location>
</feature>
<keyword evidence="2 5" id="KW-0812">Transmembrane</keyword>
<dbReference type="PANTHER" id="PTHR23507">
    <property type="entry name" value="ZGC:174356"/>
    <property type="match status" value="1"/>
</dbReference>
<feature type="transmembrane region" description="Helical" evidence="5">
    <location>
        <begin position="437"/>
        <end position="459"/>
    </location>
</feature>
<dbReference type="Proteomes" id="UP000663887">
    <property type="component" value="Unassembled WGS sequence"/>
</dbReference>
<keyword evidence="3 5" id="KW-1133">Transmembrane helix</keyword>
<proteinExistence type="predicted"/>
<dbReference type="SUPFAM" id="SSF103473">
    <property type="entry name" value="MFS general substrate transporter"/>
    <property type="match status" value="1"/>
</dbReference>
<feature type="transmembrane region" description="Helical" evidence="5">
    <location>
        <begin position="140"/>
        <end position="163"/>
    </location>
</feature>
<feature type="transmembrane region" description="Helical" evidence="5">
    <location>
        <begin position="506"/>
        <end position="525"/>
    </location>
</feature>
<evidence type="ECO:0000256" key="1">
    <source>
        <dbReference type="ARBA" id="ARBA00004141"/>
    </source>
</evidence>
<gene>
    <name evidence="6" type="ORF">XDN619_LOCUS8264</name>
</gene>
<sequence length="607" mass="67890">MDEHNQSARELPILKQKQKRYNDTTTDIFRLFVNWRKAITTNYASIVICLTKSNLNLYAVGAILCLETLCGCIRSTVGQYVYRLYLQTYSSSITSTYLNGSFNYDVHNLSTISSDTNCRSNAHIVTSGAQAWAQQRSANLFFWIDLSNGIPVIIATYVLGVYTPRLGIRLVALLPMAGLSLQISIWLAIIYFQLADYWWIIASIIVGLSGSGSVLIFVLHLIVTECTTESERSSRFVLLGAITTSISAVASLVIGYYISWRGFTDLFWIALMLQLMSIVVGLRYIRPSQFIVKTSATLECRNDCLSSTPRANNVYTRKSSKLWAEFFEVFTVFAFTRRSRKKSISVYLTLLAFAAYTFTSSSMSVLLWYLLSVPFCWSSKEIGNYSAVSAVASAVLRLVGIEALTKLGASDPLGCAISHILFCGSVVWTAFAQHNWAIYLTLLISPFTMYQGSLTWSMISKWLEPHERSNAFTFVTETNVIMIAAGGSFFNWLYARTIVHNRRFTFLLAAGLNIIPFILNIYLLLVTRKLAAEDNITRLMEIDSDLTQLLETDTNMAQGLEEDLNGIPLMKTDEDTASGHLQPLFDDSIDVNPPGSLNPTIHLSISN</sequence>
<dbReference type="EMBL" id="CAJNRG010002587">
    <property type="protein sequence ID" value="CAF2049456.1"/>
    <property type="molecule type" value="Genomic_DNA"/>
</dbReference>
<feature type="transmembrane region" description="Helical" evidence="5">
    <location>
        <begin position="346"/>
        <end position="370"/>
    </location>
</feature>
<dbReference type="Gene3D" id="1.20.1250.20">
    <property type="entry name" value="MFS general substrate transporter like domains"/>
    <property type="match status" value="2"/>
</dbReference>